<dbReference type="PANTHER" id="PTHR43284:SF1">
    <property type="entry name" value="ASPARAGINE SYNTHETASE"/>
    <property type="match status" value="1"/>
</dbReference>
<reference evidence="5 6" key="1">
    <citation type="submission" date="2019-12" db="EMBL/GenBank/DDBJ databases">
        <authorList>
            <person name="Zhao J."/>
        </authorList>
    </citation>
    <scope>NUCLEOTIDE SEQUENCE [LARGE SCALE GENOMIC DNA]</scope>
    <source>
        <strain evidence="5 6">S-15</strain>
    </source>
</reference>
<dbReference type="Gene3D" id="3.60.20.10">
    <property type="entry name" value="Glutamine Phosphoribosylpyrophosphate, subunit 1, domain 1"/>
    <property type="match status" value="1"/>
</dbReference>
<feature type="domain" description="Glutamine amidotransferase type-2" evidence="4">
    <location>
        <begin position="54"/>
        <end position="122"/>
    </location>
</feature>
<dbReference type="InterPro" id="IPR029055">
    <property type="entry name" value="Ntn_hydrolases_N"/>
</dbReference>
<sequence length="504" mass="58956">MGRNFNDDMSSAFVTYDYKTFSISGGRAFDRLEVEVKGVLTNLNFLSEKLGGVNSKEEIVAAAYTKWGKHFIDQIEGTFFIVIFDQEKRELLLYRDKMGVVPCYYFKTDHFFACSTSIQSLLQLDEVDRALNVSALGSYISYGHVHSSETLIKGVSQLLPAHYLILNDEEFTITPYWSITSHYDYISEGRTREQHTFHLDQLLEGFNSENSPTLLEQSETTGGNRFMKWIAKVDHPSIHALDYFEIFEQADLKTKHLAVMIGENEVWGKGKLYDSLEGLQSKKWLLSYPKNLRSFLSRWVNIPHKQSLGETYSQLIFQDYFDLDYLYPTYRRLYPIASLKKSLEVEFVDEVQGWARKTVVYQTEGFQFPYLSKLGLMELQTRVVNAQLPALYDAQRVFHQRVHRPYLEWKRLRYLLNLPDQHKTGLRKWYDSVSKNVVGLEMSWDKTEDGVQKLHQFAHRKVIKDPLRKDIINGFPRLTKEKRNQLNHSIIILEAWLQQNKIND</sequence>
<dbReference type="InterPro" id="IPR017932">
    <property type="entry name" value="GATase_2_dom"/>
</dbReference>
<evidence type="ECO:0000313" key="5">
    <source>
        <dbReference type="EMBL" id="NBG66656.1"/>
    </source>
</evidence>
<dbReference type="AlphaFoldDB" id="A0A6N9NIZ4"/>
<evidence type="ECO:0000256" key="3">
    <source>
        <dbReference type="ARBA" id="ARBA00048741"/>
    </source>
</evidence>
<evidence type="ECO:0000313" key="6">
    <source>
        <dbReference type="Proteomes" id="UP000470771"/>
    </source>
</evidence>
<evidence type="ECO:0000256" key="1">
    <source>
        <dbReference type="ARBA" id="ARBA00005187"/>
    </source>
</evidence>
<dbReference type="RefSeq" id="WP_160633609.1">
    <property type="nucleotide sequence ID" value="NZ_WWNE01000008.1"/>
</dbReference>
<dbReference type="SUPFAM" id="SSF56235">
    <property type="entry name" value="N-terminal nucleophile aminohydrolases (Ntn hydrolases)"/>
    <property type="match status" value="1"/>
</dbReference>
<gene>
    <name evidence="5" type="ORF">GQN54_11070</name>
</gene>
<comment type="pathway">
    <text evidence="1">Amino-acid biosynthesis; L-asparagine biosynthesis; L-asparagine from L-aspartate (L-Gln route): step 1/1.</text>
</comment>
<name>A0A6N9NIZ4_9FLAO</name>
<organism evidence="5 6">
    <name type="scientific">Acidiluteibacter ferrifornacis</name>
    <dbReference type="NCBI Taxonomy" id="2692424"/>
    <lineage>
        <taxon>Bacteria</taxon>
        <taxon>Pseudomonadati</taxon>
        <taxon>Bacteroidota</taxon>
        <taxon>Flavobacteriia</taxon>
        <taxon>Flavobacteriales</taxon>
        <taxon>Cryomorphaceae</taxon>
        <taxon>Acidiluteibacter</taxon>
    </lineage>
</organism>
<protein>
    <recommendedName>
        <fullName evidence="2">asparagine synthase (glutamine-hydrolyzing)</fullName>
        <ecNumber evidence="2">6.3.5.4</ecNumber>
    </recommendedName>
</protein>
<dbReference type="EMBL" id="WWNE01000008">
    <property type="protein sequence ID" value="NBG66656.1"/>
    <property type="molecule type" value="Genomic_DNA"/>
</dbReference>
<dbReference type="PANTHER" id="PTHR43284">
    <property type="entry name" value="ASPARAGINE SYNTHETASE (GLUTAMINE-HYDROLYZING)"/>
    <property type="match status" value="1"/>
</dbReference>
<dbReference type="InterPro" id="IPR051786">
    <property type="entry name" value="ASN_synthetase/amidase"/>
</dbReference>
<comment type="catalytic activity">
    <reaction evidence="3">
        <text>L-aspartate + L-glutamine + ATP + H2O = L-asparagine + L-glutamate + AMP + diphosphate + H(+)</text>
        <dbReference type="Rhea" id="RHEA:12228"/>
        <dbReference type="ChEBI" id="CHEBI:15377"/>
        <dbReference type="ChEBI" id="CHEBI:15378"/>
        <dbReference type="ChEBI" id="CHEBI:29985"/>
        <dbReference type="ChEBI" id="CHEBI:29991"/>
        <dbReference type="ChEBI" id="CHEBI:30616"/>
        <dbReference type="ChEBI" id="CHEBI:33019"/>
        <dbReference type="ChEBI" id="CHEBI:58048"/>
        <dbReference type="ChEBI" id="CHEBI:58359"/>
        <dbReference type="ChEBI" id="CHEBI:456215"/>
        <dbReference type="EC" id="6.3.5.4"/>
    </reaction>
</comment>
<evidence type="ECO:0000256" key="2">
    <source>
        <dbReference type="ARBA" id="ARBA00012737"/>
    </source>
</evidence>
<keyword evidence="6" id="KW-1185">Reference proteome</keyword>
<dbReference type="Proteomes" id="UP000470771">
    <property type="component" value="Unassembled WGS sequence"/>
</dbReference>
<dbReference type="Pfam" id="PF13537">
    <property type="entry name" value="GATase_7"/>
    <property type="match status" value="1"/>
</dbReference>
<dbReference type="GO" id="GO:0004066">
    <property type="term" value="F:asparagine synthase (glutamine-hydrolyzing) activity"/>
    <property type="evidence" value="ECO:0007669"/>
    <property type="project" value="UniProtKB-EC"/>
</dbReference>
<evidence type="ECO:0000259" key="4">
    <source>
        <dbReference type="Pfam" id="PF13537"/>
    </source>
</evidence>
<dbReference type="EC" id="6.3.5.4" evidence="2"/>
<comment type="caution">
    <text evidence="5">The sequence shown here is derived from an EMBL/GenBank/DDBJ whole genome shotgun (WGS) entry which is preliminary data.</text>
</comment>
<proteinExistence type="predicted"/>
<accession>A0A6N9NIZ4</accession>